<protein>
    <submittedName>
        <fullName evidence="1">Uncharacterized protein</fullName>
    </submittedName>
</protein>
<comment type="caution">
    <text evidence="1">The sequence shown here is derived from an EMBL/GenBank/DDBJ whole genome shotgun (WGS) entry which is preliminary data.</text>
</comment>
<evidence type="ECO:0000313" key="1">
    <source>
        <dbReference type="EMBL" id="EKS01580.1"/>
    </source>
</evidence>
<reference evidence="1 2" key="1">
    <citation type="journal article" date="2014" name="Int. J. Syst. Evol. Microbiol.">
        <title>Leptospira mayottensis sp. nov., a pathogenic species of the genus Leptospira isolated from humans.</title>
        <authorList>
            <person name="Bourhy P."/>
            <person name="Collet L."/>
            <person name="Brisse S."/>
            <person name="Picardeau M."/>
        </authorList>
    </citation>
    <scope>NUCLEOTIDE SEQUENCE [LARGE SCALE GENOMIC DNA]</scope>
    <source>
        <strain evidence="1 2">200901122</strain>
    </source>
</reference>
<organism evidence="1 2">
    <name type="scientific">Leptospira mayottensis 200901122</name>
    <dbReference type="NCBI Taxonomy" id="1193010"/>
    <lineage>
        <taxon>Bacteria</taxon>
        <taxon>Pseudomonadati</taxon>
        <taxon>Spirochaetota</taxon>
        <taxon>Spirochaetia</taxon>
        <taxon>Leptospirales</taxon>
        <taxon>Leptospiraceae</taxon>
        <taxon>Leptospira</taxon>
    </lineage>
</organism>
<accession>A0AA87SY82</accession>
<gene>
    <name evidence="1" type="ORF">LEP1GSC125_2475</name>
</gene>
<dbReference type="Proteomes" id="UP000001343">
    <property type="component" value="Unassembled WGS sequence"/>
</dbReference>
<name>A0AA87SY82_9LEPT</name>
<dbReference type="EMBL" id="AKWM02000013">
    <property type="protein sequence ID" value="EKS01580.1"/>
    <property type="molecule type" value="Genomic_DNA"/>
</dbReference>
<dbReference type="AlphaFoldDB" id="A0AA87SY82"/>
<proteinExistence type="predicted"/>
<evidence type="ECO:0000313" key="2">
    <source>
        <dbReference type="Proteomes" id="UP000001343"/>
    </source>
</evidence>
<sequence>MTTLKLSSMSHFILIGFKFPVSPDLDPLFRVMVSFFLKQR</sequence>